<dbReference type="AlphaFoldDB" id="A0A1I7EA09"/>
<evidence type="ECO:0000313" key="2">
    <source>
        <dbReference type="Proteomes" id="UP000199187"/>
    </source>
</evidence>
<dbReference type="Proteomes" id="UP000199187">
    <property type="component" value="Unassembled WGS sequence"/>
</dbReference>
<name>A0A1I7EA09_9ENTR</name>
<keyword evidence="2" id="KW-1185">Reference proteome</keyword>
<reference evidence="2" key="1">
    <citation type="submission" date="2016-10" db="EMBL/GenBank/DDBJ databases">
        <authorList>
            <person name="Varghese N."/>
            <person name="Submissions S."/>
        </authorList>
    </citation>
    <scope>NUCLEOTIDE SEQUENCE [LARGE SCALE GENOMIC DNA]</scope>
    <source>
        <strain evidence="2">Ah-143</strain>
    </source>
</reference>
<gene>
    <name evidence="1" type="ORF">SAMN05192562_11338</name>
</gene>
<dbReference type="EMBL" id="FPAU01000013">
    <property type="protein sequence ID" value="SFU20705.1"/>
    <property type="molecule type" value="Genomic_DNA"/>
</dbReference>
<sequence length="29" mass="3197">MNNIRTGRALRSLCRAVWFSFVTALAGGK</sequence>
<evidence type="ECO:0000313" key="1">
    <source>
        <dbReference type="EMBL" id="SFU20705.1"/>
    </source>
</evidence>
<protein>
    <submittedName>
        <fullName evidence="1">Uncharacterized protein</fullName>
    </submittedName>
</protein>
<organism evidence="1 2">
    <name type="scientific">Kosakonia arachidis</name>
    <dbReference type="NCBI Taxonomy" id="551989"/>
    <lineage>
        <taxon>Bacteria</taxon>
        <taxon>Pseudomonadati</taxon>
        <taxon>Pseudomonadota</taxon>
        <taxon>Gammaproteobacteria</taxon>
        <taxon>Enterobacterales</taxon>
        <taxon>Enterobacteriaceae</taxon>
        <taxon>Kosakonia</taxon>
    </lineage>
</organism>
<proteinExistence type="predicted"/>
<accession>A0A1I7EA09</accession>